<evidence type="ECO:0000313" key="9">
    <source>
        <dbReference type="EMBL" id="CAI4059436.1"/>
    </source>
</evidence>
<dbReference type="PANTHER" id="PTHR28304:SF2">
    <property type="entry name" value="PEROXISOMAL MEMBRANE PROTEIN PEX29"/>
    <property type="match status" value="1"/>
</dbReference>
<evidence type="ECO:0000313" key="10">
    <source>
        <dbReference type="Proteomes" id="UP001162087"/>
    </source>
</evidence>
<dbReference type="Pfam" id="PF06398">
    <property type="entry name" value="Pex24p"/>
    <property type="match status" value="1"/>
</dbReference>
<dbReference type="Proteomes" id="UP001162087">
    <property type="component" value="Chromosome 4"/>
</dbReference>
<keyword evidence="5" id="KW-0576">Peroxisome</keyword>
<keyword evidence="4 7" id="KW-0472">Membrane</keyword>
<feature type="domain" description="TECPR1-like DysF" evidence="8">
    <location>
        <begin position="117"/>
        <end position="464"/>
    </location>
</feature>
<dbReference type="EMBL" id="OX365899">
    <property type="protein sequence ID" value="CAI4059436.1"/>
    <property type="molecule type" value="Genomic_DNA"/>
</dbReference>
<evidence type="ECO:0000256" key="6">
    <source>
        <dbReference type="SAM" id="MobiDB-lite"/>
    </source>
</evidence>
<feature type="region of interest" description="Disordered" evidence="6">
    <location>
        <begin position="505"/>
        <end position="542"/>
    </location>
</feature>
<feature type="transmembrane region" description="Helical" evidence="7">
    <location>
        <begin position="265"/>
        <end position="284"/>
    </location>
</feature>
<comment type="subcellular location">
    <subcellularLocation>
        <location evidence="1">Peroxisome membrane</location>
        <topology evidence="1">Multi-pass membrane protein</topology>
    </subcellularLocation>
</comment>
<evidence type="ECO:0000256" key="2">
    <source>
        <dbReference type="ARBA" id="ARBA00022692"/>
    </source>
</evidence>
<dbReference type="GeneID" id="80923398"/>
<evidence type="ECO:0000256" key="4">
    <source>
        <dbReference type="ARBA" id="ARBA00023136"/>
    </source>
</evidence>
<dbReference type="RefSeq" id="XP_056087098.1">
    <property type="nucleotide sequence ID" value="XM_056227258.1"/>
</dbReference>
<dbReference type="InterPro" id="IPR052816">
    <property type="entry name" value="Peroxisomal_Membrane_PEX28-32"/>
</dbReference>
<gene>
    <name evidence="9" type="primary">SKDI04G6810</name>
    <name evidence="9" type="ORF">SKDI_04G6810</name>
</gene>
<evidence type="ECO:0000256" key="7">
    <source>
        <dbReference type="SAM" id="Phobius"/>
    </source>
</evidence>
<feature type="region of interest" description="Disordered" evidence="6">
    <location>
        <begin position="12"/>
        <end position="74"/>
    </location>
</feature>
<organism evidence="9 10">
    <name type="scientific">Saccharomyces kudriavzevii (strain ATCC MYA-4449 / AS 2.2408 / CBS 8840 / NBRC 1802 / NCYC 2889)</name>
    <name type="common">Yeast</name>
    <dbReference type="NCBI Taxonomy" id="226230"/>
    <lineage>
        <taxon>Eukaryota</taxon>
        <taxon>Fungi</taxon>
        <taxon>Dikarya</taxon>
        <taxon>Ascomycota</taxon>
        <taxon>Saccharomycotina</taxon>
        <taxon>Saccharomycetes</taxon>
        <taxon>Saccharomycetales</taxon>
        <taxon>Saccharomycetaceae</taxon>
        <taxon>Saccharomyces</taxon>
    </lineage>
</organism>
<feature type="transmembrane region" description="Helical" evidence="7">
    <location>
        <begin position="290"/>
        <end position="308"/>
    </location>
</feature>
<protein>
    <recommendedName>
        <fullName evidence="8">TECPR1-like DysF domain-containing protein</fullName>
    </recommendedName>
</protein>
<dbReference type="GO" id="GO:0007031">
    <property type="term" value="P:peroxisome organization"/>
    <property type="evidence" value="ECO:0007669"/>
    <property type="project" value="TreeGrafter"/>
</dbReference>
<proteinExistence type="predicted"/>
<feature type="transmembrane region" description="Helical" evidence="7">
    <location>
        <begin position="172"/>
        <end position="193"/>
    </location>
</feature>
<evidence type="ECO:0000256" key="5">
    <source>
        <dbReference type="ARBA" id="ARBA00023140"/>
    </source>
</evidence>
<feature type="compositionally biased region" description="Polar residues" evidence="6">
    <location>
        <begin position="57"/>
        <end position="74"/>
    </location>
</feature>
<feature type="transmembrane region" description="Helical" evidence="7">
    <location>
        <begin position="146"/>
        <end position="166"/>
    </location>
</feature>
<name>A0AA35JEU7_SACK1</name>
<keyword evidence="2 7" id="KW-0812">Transmembrane</keyword>
<evidence type="ECO:0000256" key="3">
    <source>
        <dbReference type="ARBA" id="ARBA00022989"/>
    </source>
</evidence>
<sequence length="552" mass="63273">MDSVTNFFWNDPYNAGTAAKSTPEGRKVQSGIEGKSQAKKDGLSGGSKTVDPMRDNLQASSSQTANGGGFPSTSNIQKMMTDTLIEKIIKMALPPSSKTAVNTIHHRMVAGKERPKLSVQITSRNFIQMNSRLGVPFMLMDELIKILNWTNPAYTVSIMFFYTFIVSKPFQMLSSIPIFYLLFGVMVPQYLYVHKPNPTPFLDNNQTPAQGPPLRKPEVPKPVPELSQEFVLNLTDLQNHMLLYVKFYDFTLFFLQKFAFFTNEAISSFYFVVLLILATLNFLYMDKFIMLIPIKPALILFGLCFFIASHPSNREYLLTKLNSEETRLKTLTITTNLESKILQHLKLIEAREHRLVIIFEIQKYLPEDKEWRSIGFSDDDYSLFSNLRIYEMPVEEYSVKSLEEIKPPKDWEWDRNSHWVLDLDPKEWVEDEFIQYVEIDSETKWVYDLNLDGQRGSYRRRMWTSSCVRKTLDSDISTGLCEEEVINPLREETYRQGVHGVTKGSMSGGLIHASDDDYDENSDDTTPNLGHADADASYPSIEELTDTLNATI</sequence>
<evidence type="ECO:0000259" key="8">
    <source>
        <dbReference type="Pfam" id="PF06398"/>
    </source>
</evidence>
<dbReference type="AlphaFoldDB" id="A0AA35JEU7"/>
<keyword evidence="10" id="KW-1185">Reference proteome</keyword>
<keyword evidence="3 7" id="KW-1133">Transmembrane helix</keyword>
<reference evidence="9" key="1">
    <citation type="submission" date="2022-10" db="EMBL/GenBank/DDBJ databases">
        <authorList>
            <person name="Byrne P K."/>
        </authorList>
    </citation>
    <scope>NUCLEOTIDE SEQUENCE</scope>
    <source>
        <strain evidence="9">IFO1802</strain>
    </source>
</reference>
<dbReference type="InterPro" id="IPR010482">
    <property type="entry name" value="TECPR1-like_DysF"/>
</dbReference>
<dbReference type="GO" id="GO:0005778">
    <property type="term" value="C:peroxisomal membrane"/>
    <property type="evidence" value="ECO:0007669"/>
    <property type="project" value="UniProtKB-SubCell"/>
</dbReference>
<accession>A0AA35JEU7</accession>
<evidence type="ECO:0000256" key="1">
    <source>
        <dbReference type="ARBA" id="ARBA00004585"/>
    </source>
</evidence>
<dbReference type="PANTHER" id="PTHR28304">
    <property type="entry name" value="PEROXISOMAL MEMBRANE PROTEIN PEX29"/>
    <property type="match status" value="1"/>
</dbReference>